<dbReference type="AlphaFoldDB" id="A0A3Q7NIQ3"/>
<dbReference type="CTD" id="91373"/>
<dbReference type="Gene3D" id="2.10.10.100">
    <property type="match status" value="1"/>
</dbReference>
<keyword evidence="2" id="KW-0548">Nucleotidyltransferase</keyword>
<dbReference type="Gene3D" id="3.90.550.10">
    <property type="entry name" value="Spore Coat Polysaccharide Biosynthesis Protein SpsA, Chain A"/>
    <property type="match status" value="2"/>
</dbReference>
<dbReference type="FunFam" id="2.10.10.100:FF:000002">
    <property type="entry name" value="UDP-N-acetylhexosamine pyrophosphorylase-like protein 1"/>
    <property type="match status" value="1"/>
</dbReference>
<keyword evidence="3" id="KW-1185">Reference proteome</keyword>
<evidence type="ECO:0000313" key="3">
    <source>
        <dbReference type="Proteomes" id="UP000286641"/>
    </source>
</evidence>
<dbReference type="RefSeq" id="XP_025720699.1">
    <property type="nucleotide sequence ID" value="XM_025864914.1"/>
</dbReference>
<dbReference type="InterPro" id="IPR002618">
    <property type="entry name" value="UDPGP_fam"/>
</dbReference>
<dbReference type="GeneID" id="112817689"/>
<keyword evidence="1" id="KW-0808">Transferase</keyword>
<reference evidence="4" key="2">
    <citation type="submission" date="2025-08" db="UniProtKB">
        <authorList>
            <consortium name="RefSeq"/>
        </authorList>
    </citation>
    <scope>IDENTIFICATION</scope>
    <source>
        <tissue evidence="4">Blood</tissue>
    </source>
</reference>
<evidence type="ECO:0000256" key="1">
    <source>
        <dbReference type="ARBA" id="ARBA00022679"/>
    </source>
</evidence>
<proteinExistence type="predicted"/>
<dbReference type="Proteomes" id="UP000286641">
    <property type="component" value="Unplaced"/>
</dbReference>
<dbReference type="InterPro" id="IPR039741">
    <property type="entry name" value="UDP-sugar_pyrophosphorylase"/>
</dbReference>
<organism evidence="3 4">
    <name type="scientific">Callorhinus ursinus</name>
    <name type="common">Northern fur seal</name>
    <dbReference type="NCBI Taxonomy" id="34884"/>
    <lineage>
        <taxon>Eukaryota</taxon>
        <taxon>Metazoa</taxon>
        <taxon>Chordata</taxon>
        <taxon>Craniata</taxon>
        <taxon>Vertebrata</taxon>
        <taxon>Euteleostomi</taxon>
        <taxon>Mammalia</taxon>
        <taxon>Eutheria</taxon>
        <taxon>Laurasiatheria</taxon>
        <taxon>Carnivora</taxon>
        <taxon>Caniformia</taxon>
        <taxon>Pinnipedia</taxon>
        <taxon>Otariidae</taxon>
        <taxon>Callorhinus</taxon>
    </lineage>
</organism>
<dbReference type="PANTHER" id="PTHR11952:SF6">
    <property type="entry name" value="UDP-N-ACETYLHEXOSAMINE PYROPHOSPHORYLASE-LIKE PROTEIN 1"/>
    <property type="match status" value="1"/>
</dbReference>
<dbReference type="GO" id="GO:0003977">
    <property type="term" value="F:UDP-N-acetylglucosamine diphosphorylase activity"/>
    <property type="evidence" value="ECO:0007669"/>
    <property type="project" value="TreeGrafter"/>
</dbReference>
<dbReference type="SUPFAM" id="SSF53448">
    <property type="entry name" value="Nucleotide-diphospho-sugar transferases"/>
    <property type="match status" value="1"/>
</dbReference>
<dbReference type="CDD" id="cd04193">
    <property type="entry name" value="UDPGlcNAc_PPase"/>
    <property type="match status" value="1"/>
</dbReference>
<dbReference type="PANTHER" id="PTHR11952">
    <property type="entry name" value="UDP- GLUCOSE PYROPHOSPHORYLASE"/>
    <property type="match status" value="1"/>
</dbReference>
<reference key="1">
    <citation type="submission" date="2019-01" db="UniProtKB">
        <authorList>
            <consortium name="RefSeq"/>
        </authorList>
    </citation>
    <scope>IDENTIFICATION</scope>
</reference>
<sequence>MASERDVRARLQRAGQEHLLRFCAELAPGPRAALLAELGALEPEALSEHCRRAAAACAHPPGPPPDLAARLRPLPPECVGSATRCDPEVRRLWEEEGFRQIALNKVAVLLLAGGQGTRLGVTYPKGMYQVGLPSQKTLYQLQAERIQRVEQLAGQRHGTRCTIPWYIMTSEFTLGPTARFFKEHDFFHLDPNNVIMFEQRMLPAVTFDGRAILEQKDKVAMAPGADCGAKVVEKADPEEPVGVVCQVDGVPQVVEYSEISPETAQLRRPDGSLLYSLGNICNHFFTRDFLQMVSSKFEPLLKPHVAVKKVPYVDEEGNPVKPIKPNGIKMEKFVFDVFQFAKSFVAFEVSREEEFSPLKNAASAARDNPATTRRALLMQHYRWALQAGAHFLDAYGARLPELPSPPSSREPPVICEISPLVSYSGEGLEEYLQGREFRSPLILDENQARALQL</sequence>
<protein>
    <submittedName>
        <fullName evidence="4">UDP-N-acetylhexosamine pyrophosphorylase-like protein 1 isoform X3</fullName>
    </submittedName>
</protein>
<evidence type="ECO:0000256" key="2">
    <source>
        <dbReference type="ARBA" id="ARBA00022695"/>
    </source>
</evidence>
<gene>
    <name evidence="4" type="primary">UAP1L1</name>
</gene>
<accession>A0A3Q7NIQ3</accession>
<name>A0A3Q7NIQ3_CALUR</name>
<dbReference type="GO" id="GO:0006048">
    <property type="term" value="P:UDP-N-acetylglucosamine biosynthetic process"/>
    <property type="evidence" value="ECO:0007669"/>
    <property type="project" value="TreeGrafter"/>
</dbReference>
<dbReference type="Pfam" id="PF01704">
    <property type="entry name" value="UDPGP"/>
    <property type="match status" value="2"/>
</dbReference>
<evidence type="ECO:0000313" key="4">
    <source>
        <dbReference type="RefSeq" id="XP_025720699.1"/>
    </source>
</evidence>
<dbReference type="InterPro" id="IPR029044">
    <property type="entry name" value="Nucleotide-diphossugar_trans"/>
</dbReference>